<dbReference type="OrthoDB" id="10039566at2759"/>
<evidence type="ECO:0000256" key="2">
    <source>
        <dbReference type="SAM" id="Phobius"/>
    </source>
</evidence>
<evidence type="ECO:0000313" key="4">
    <source>
        <dbReference type="Proteomes" id="UP000019376"/>
    </source>
</evidence>
<dbReference type="HOGENOM" id="CLU_035244_2_0_1"/>
<dbReference type="PANTHER" id="PTHR35895:SF2">
    <property type="match status" value="1"/>
</dbReference>
<evidence type="ECO:0000313" key="3">
    <source>
        <dbReference type="EMBL" id="EPS27124.1"/>
    </source>
</evidence>
<evidence type="ECO:0000256" key="1">
    <source>
        <dbReference type="SAM" id="MobiDB-lite"/>
    </source>
</evidence>
<dbReference type="Pfam" id="PF12505">
    <property type="entry name" value="DUF3712"/>
    <property type="match status" value="1"/>
</dbReference>
<name>S7ZA85_PENO1</name>
<dbReference type="STRING" id="933388.S7ZA85"/>
<protein>
    <submittedName>
        <fullName evidence="3">Uncharacterized protein</fullName>
    </submittedName>
</protein>
<dbReference type="eggNOG" id="ENOG502SJ3Q">
    <property type="taxonomic scope" value="Eukaryota"/>
</dbReference>
<dbReference type="InterPro" id="IPR022185">
    <property type="entry name" value="DUF3712"/>
</dbReference>
<accession>S7ZA85</accession>
<dbReference type="EMBL" id="KB644409">
    <property type="protein sequence ID" value="EPS27124.1"/>
    <property type="molecule type" value="Genomic_DNA"/>
</dbReference>
<dbReference type="AlphaFoldDB" id="S7ZA85"/>
<keyword evidence="2" id="KW-0472">Membrane</keyword>
<dbReference type="PANTHER" id="PTHR35895">
    <property type="entry name" value="CHROMOSOME 16, WHOLE GENOME SHOTGUN SEQUENCE"/>
    <property type="match status" value="1"/>
</dbReference>
<dbReference type="Proteomes" id="UP000019376">
    <property type="component" value="Unassembled WGS sequence"/>
</dbReference>
<gene>
    <name evidence="3" type="ORF">PDE_02066</name>
</gene>
<keyword evidence="2" id="KW-0812">Transmembrane</keyword>
<sequence length="455" mass="49120">MGKKAVEDRPAYLSSDDAKYSLGVNRGPLPTGHDENSKLEQVDSAGGVSLATTHRSRRQRIARHWKRFWCCYLIGNIIFLAIFLPIFFLVVLPAVSQLVVNKSDLVLVNASVMQPRPDSILLTLQSALDLKLALPVRIDPVTLKLFNRDTGVDNAWGNITIQGKTIKGNTTLGVEDQHTPLTNVTSWTSYVRNVVFQKETALSVHGSTNSYLGKIKSKVTMDKDIVSPSLDSFRGFSISNSTLLLSGNSSDTNLIGNATLPNPSILTIEIGTIILDIYSGSLLIGNASLDGLTLKPGNNTSPIKGFLDLKKIIANLGAVLKSQAAAIKSGNLALKTVTRSVVWNGTEVPYYTQVMHELPLIAEVSLLGTLRNTLHHLLHPDGSSGGGTGNLTSIISGLNLTDAINAAKDDLNLTDSRSVSSALKRNVHLLDLFKGEHPVKRDALIDSMAKLYVKA</sequence>
<dbReference type="PhylomeDB" id="S7ZA85"/>
<keyword evidence="2" id="KW-1133">Transmembrane helix</keyword>
<dbReference type="GO" id="GO:0000329">
    <property type="term" value="C:fungal-type vacuole membrane"/>
    <property type="evidence" value="ECO:0007669"/>
    <property type="project" value="InterPro"/>
</dbReference>
<proteinExistence type="predicted"/>
<dbReference type="InterPro" id="IPR046368">
    <property type="entry name" value="Tag1"/>
</dbReference>
<feature type="region of interest" description="Disordered" evidence="1">
    <location>
        <begin position="25"/>
        <end position="45"/>
    </location>
</feature>
<feature type="transmembrane region" description="Helical" evidence="2">
    <location>
        <begin position="68"/>
        <end position="92"/>
    </location>
</feature>
<feature type="compositionally biased region" description="Basic and acidic residues" evidence="1">
    <location>
        <begin position="32"/>
        <end position="41"/>
    </location>
</feature>
<reference evidence="3 4" key="1">
    <citation type="journal article" date="2013" name="PLoS ONE">
        <title>Genomic and secretomic analyses reveal unique features of the lignocellulolytic enzyme system of Penicillium decumbens.</title>
        <authorList>
            <person name="Liu G."/>
            <person name="Zhang L."/>
            <person name="Wei X."/>
            <person name="Zou G."/>
            <person name="Qin Y."/>
            <person name="Ma L."/>
            <person name="Li J."/>
            <person name="Zheng H."/>
            <person name="Wang S."/>
            <person name="Wang C."/>
            <person name="Xun L."/>
            <person name="Zhao G.-P."/>
            <person name="Zhou Z."/>
            <person name="Qu Y."/>
        </authorList>
    </citation>
    <scope>NUCLEOTIDE SEQUENCE [LARGE SCALE GENOMIC DNA]</scope>
    <source>
        <strain evidence="4">114-2 / CGMCC 5302</strain>
    </source>
</reference>
<keyword evidence="4" id="KW-1185">Reference proteome</keyword>
<organism evidence="3 4">
    <name type="scientific">Penicillium oxalicum (strain 114-2 / CGMCC 5302)</name>
    <name type="common">Penicillium decumbens</name>
    <dbReference type="NCBI Taxonomy" id="933388"/>
    <lineage>
        <taxon>Eukaryota</taxon>
        <taxon>Fungi</taxon>
        <taxon>Dikarya</taxon>
        <taxon>Ascomycota</taxon>
        <taxon>Pezizomycotina</taxon>
        <taxon>Eurotiomycetes</taxon>
        <taxon>Eurotiomycetidae</taxon>
        <taxon>Eurotiales</taxon>
        <taxon>Aspergillaceae</taxon>
        <taxon>Penicillium</taxon>
    </lineage>
</organism>